<dbReference type="EMBL" id="MVHD01000129">
    <property type="protein sequence ID" value="OQZ87681.1"/>
    <property type="molecule type" value="Genomic_DNA"/>
</dbReference>
<gene>
    <name evidence="2" type="ORF">BST11_26825</name>
</gene>
<dbReference type="Gene3D" id="1.10.287.850">
    <property type="entry name" value="HP0062-like domain"/>
    <property type="match status" value="1"/>
</dbReference>
<dbReference type="Proteomes" id="UP000192319">
    <property type="component" value="Unassembled WGS sequence"/>
</dbReference>
<keyword evidence="3" id="KW-1185">Reference proteome</keyword>
<accession>A0ABX3R141</accession>
<evidence type="ECO:0000313" key="3">
    <source>
        <dbReference type="Proteomes" id="UP000192319"/>
    </source>
</evidence>
<evidence type="ECO:0000313" key="2">
    <source>
        <dbReference type="EMBL" id="OQZ87681.1"/>
    </source>
</evidence>
<organism evidence="2 3">
    <name type="scientific">Mycobacterium alsense</name>
    <dbReference type="NCBI Taxonomy" id="324058"/>
    <lineage>
        <taxon>Bacteria</taxon>
        <taxon>Bacillati</taxon>
        <taxon>Actinomycetota</taxon>
        <taxon>Actinomycetes</taxon>
        <taxon>Mycobacteriales</taxon>
        <taxon>Mycobacteriaceae</taxon>
        <taxon>Mycobacterium</taxon>
    </lineage>
</organism>
<dbReference type="InterPro" id="IPR038332">
    <property type="entry name" value="PPE_sf"/>
</dbReference>
<feature type="domain" description="PE" evidence="1">
    <location>
        <begin position="6"/>
        <end position="77"/>
    </location>
</feature>
<protein>
    <recommendedName>
        <fullName evidence="1">PE domain-containing protein</fullName>
    </recommendedName>
</protein>
<sequence length="81" mass="7899">MPMSNVIVAPQALAAAATDLSGVASALTAANRAAATQTTGLMAAAGDDVSAAIAEVFSGHAVEYQALSAQVAAFHANSSRP</sequence>
<dbReference type="Pfam" id="PF00934">
    <property type="entry name" value="PE"/>
    <property type="match status" value="1"/>
</dbReference>
<reference evidence="2 3" key="1">
    <citation type="submission" date="2017-02" db="EMBL/GenBank/DDBJ databases">
        <title>The new phylogeny of genus Mycobacterium.</title>
        <authorList>
            <person name="Tortoli E."/>
            <person name="Trovato A."/>
            <person name="Cirillo D.M."/>
        </authorList>
    </citation>
    <scope>NUCLEOTIDE SEQUENCE [LARGE SCALE GENOMIC DNA]</scope>
    <source>
        <strain evidence="2 3">DSM 45230</strain>
    </source>
</reference>
<dbReference type="SUPFAM" id="SSF140459">
    <property type="entry name" value="PE/PPE dimer-like"/>
    <property type="match status" value="1"/>
</dbReference>
<proteinExistence type="predicted"/>
<comment type="caution">
    <text evidence="2">The sequence shown here is derived from an EMBL/GenBank/DDBJ whole genome shotgun (WGS) entry which is preliminary data.</text>
</comment>
<dbReference type="InterPro" id="IPR000084">
    <property type="entry name" value="PE-PGRS_N"/>
</dbReference>
<evidence type="ECO:0000259" key="1">
    <source>
        <dbReference type="Pfam" id="PF00934"/>
    </source>
</evidence>
<name>A0ABX3R141_9MYCO</name>